<organism evidence="1 2">
    <name type="scientific">Caballeronia insecticola</name>
    <dbReference type="NCBI Taxonomy" id="758793"/>
    <lineage>
        <taxon>Bacteria</taxon>
        <taxon>Pseudomonadati</taxon>
        <taxon>Pseudomonadota</taxon>
        <taxon>Betaproteobacteria</taxon>
        <taxon>Burkholderiales</taxon>
        <taxon>Burkholderiaceae</taxon>
        <taxon>Caballeronia</taxon>
    </lineage>
</organism>
<keyword evidence="1" id="KW-0614">Plasmid</keyword>
<dbReference type="AlphaFoldDB" id="R4WR02"/>
<gene>
    <name evidence="1" type="ORF">BRPE64_DCDS00880</name>
</gene>
<sequence length="258" mass="27949">MRIANRELRIANCELRIANRAPRSRSTRTPATDRMSIHLAADAAWHHSDLAKARVRVHAPPAPGEVCLWLVPSEFRFASASNIGSWLSVAERKRARLHPNSALGRRFSVARATLRLVLSHMFDCAPNDVTVEDEPDERIVVTNPRGDGAIHVDVAYSGIWIVIAVASARIGLGVAVEPAGPHDVDARNALWSEAARIGRARAERSEARAADGPPQWQGLTLPMPGGICGVLAVDRAVAHVKAFGWERSLEAEGRALAS</sequence>
<evidence type="ECO:0000313" key="1">
    <source>
        <dbReference type="EMBL" id="BAN27024.1"/>
    </source>
</evidence>
<dbReference type="GO" id="GO:0000287">
    <property type="term" value="F:magnesium ion binding"/>
    <property type="evidence" value="ECO:0007669"/>
    <property type="project" value="InterPro"/>
</dbReference>
<dbReference type="InterPro" id="IPR037143">
    <property type="entry name" value="4-PPantetheinyl_Trfase_dom_sf"/>
</dbReference>
<evidence type="ECO:0000313" key="2">
    <source>
        <dbReference type="Proteomes" id="UP000013966"/>
    </source>
</evidence>
<protein>
    <recommendedName>
        <fullName evidence="3">4'-phosphopantetheinyl transferase</fullName>
    </recommendedName>
</protein>
<reference evidence="1 2" key="2">
    <citation type="journal article" date="2018" name="Int. J. Syst. Evol. Microbiol.">
        <title>Burkholderia insecticola sp. nov., a gut symbiotic bacterium of the bean bug Riptortus pedestris.</title>
        <authorList>
            <person name="Takeshita K."/>
            <person name="Tamaki H."/>
            <person name="Ohbayashi T."/>
            <person name="Meng X.-Y."/>
            <person name="Sone T."/>
            <person name="Mitani Y."/>
            <person name="Peeters C."/>
            <person name="Kikuchi Y."/>
            <person name="Vandamme P."/>
        </authorList>
    </citation>
    <scope>NUCLEOTIDE SEQUENCE [LARGE SCALE GENOMIC DNA]</scope>
    <source>
        <strain evidence="1">RPE64</strain>
        <plasmid evidence="1 2">p1</plasmid>
    </source>
</reference>
<geneLocation type="plasmid" evidence="1 2">
    <name>p1</name>
</geneLocation>
<accession>R4WR02</accession>
<dbReference type="PATRIC" id="fig|758793.3.peg.5244"/>
<dbReference type="GO" id="GO:0008897">
    <property type="term" value="F:holo-[acyl-carrier-protein] synthase activity"/>
    <property type="evidence" value="ECO:0007669"/>
    <property type="project" value="InterPro"/>
</dbReference>
<dbReference type="Proteomes" id="UP000013966">
    <property type="component" value="Plasmid p1"/>
</dbReference>
<dbReference type="Gene3D" id="3.90.470.20">
    <property type="entry name" value="4'-phosphopantetheinyl transferase domain"/>
    <property type="match status" value="1"/>
</dbReference>
<name>R4WR02_9BURK</name>
<dbReference type="EMBL" id="AP013061">
    <property type="protein sequence ID" value="BAN27024.1"/>
    <property type="molecule type" value="Genomic_DNA"/>
</dbReference>
<reference evidence="1 2" key="1">
    <citation type="journal article" date="2013" name="Genome Announc.">
        <title>Complete Genome Sequence of Burkholderia sp. Strain RPE64, Bacterial Symbiont of the Bean Bug Riptortus pedestris.</title>
        <authorList>
            <person name="Shibata T.F."/>
            <person name="Maeda T."/>
            <person name="Nikoh N."/>
            <person name="Yamaguchi K."/>
            <person name="Oshima K."/>
            <person name="Hattori M."/>
            <person name="Nishiyama T."/>
            <person name="Hasebe M."/>
            <person name="Fukatsu T."/>
            <person name="Kikuchi Y."/>
            <person name="Shigenobu S."/>
        </authorList>
    </citation>
    <scope>NUCLEOTIDE SEQUENCE [LARGE SCALE GENOMIC DNA]</scope>
    <source>
        <plasmid evidence="1 2">p1</plasmid>
    </source>
</reference>
<keyword evidence="2" id="KW-1185">Reference proteome</keyword>
<dbReference type="HOGENOM" id="CLU_082661_0_0_4"/>
<dbReference type="KEGG" id="buo:BRPE64_DCDS00880"/>
<evidence type="ECO:0008006" key="3">
    <source>
        <dbReference type="Google" id="ProtNLM"/>
    </source>
</evidence>
<proteinExistence type="predicted"/>